<feature type="region of interest" description="Disordered" evidence="1">
    <location>
        <begin position="27"/>
        <end position="65"/>
    </location>
</feature>
<dbReference type="EMBL" id="MGKL01000006">
    <property type="protein sequence ID" value="OGN26326.1"/>
    <property type="molecule type" value="Genomic_DNA"/>
</dbReference>
<sequence>MQGWSQLMGNELWSGWTKEHAMKPRRLERDVTAADFEGGDKAAAMTAEGHDPETGAKTGPSKENKVKTFSPEAYARYLELEKLGIRKPGLFGPRSEVPFLWNRETNDFEIRRVYLATQAGDPNRQLTVTDVNELFGIDETVPAGVEIVCADCGQPITDPLVQAAMVNRKDGTLFTERDGSVRYRGQTVVVGSGERQKHVAAHTGDCLFIVRTGFGNQNVREDGLLYCQNWAQGAARFAGIQGAKTEKITRRNERREEFFGKSGDENHRSKGFSGKARFTENRRSR</sequence>
<proteinExistence type="predicted"/>
<dbReference type="STRING" id="1802697.A2925_00335"/>
<dbReference type="Proteomes" id="UP000178256">
    <property type="component" value="Unassembled WGS sequence"/>
</dbReference>
<gene>
    <name evidence="2" type="ORF">A2925_00335</name>
</gene>
<evidence type="ECO:0000313" key="2">
    <source>
        <dbReference type="EMBL" id="OGN26326.1"/>
    </source>
</evidence>
<name>A0A1F8GNT6_9BACT</name>
<feature type="region of interest" description="Disordered" evidence="1">
    <location>
        <begin position="249"/>
        <end position="285"/>
    </location>
</feature>
<comment type="caution">
    <text evidence="2">The sequence shown here is derived from an EMBL/GenBank/DDBJ whole genome shotgun (WGS) entry which is preliminary data.</text>
</comment>
<accession>A0A1F8GNT6</accession>
<feature type="compositionally biased region" description="Basic and acidic residues" evidence="1">
    <location>
        <begin position="48"/>
        <end position="65"/>
    </location>
</feature>
<protein>
    <submittedName>
        <fullName evidence="2">Uncharacterized protein</fullName>
    </submittedName>
</protein>
<evidence type="ECO:0000256" key="1">
    <source>
        <dbReference type="SAM" id="MobiDB-lite"/>
    </source>
</evidence>
<dbReference type="AlphaFoldDB" id="A0A1F8GNT6"/>
<feature type="compositionally biased region" description="Basic and acidic residues" evidence="1">
    <location>
        <begin position="249"/>
        <end position="268"/>
    </location>
</feature>
<evidence type="ECO:0000313" key="3">
    <source>
        <dbReference type="Proteomes" id="UP000178256"/>
    </source>
</evidence>
<organism evidence="2 3">
    <name type="scientific">Candidatus Yanofskybacteria bacterium RIFCSPLOWO2_01_FULL_44_22</name>
    <dbReference type="NCBI Taxonomy" id="1802697"/>
    <lineage>
        <taxon>Bacteria</taxon>
        <taxon>Candidatus Yanofskyibacteriota</taxon>
    </lineage>
</organism>
<reference evidence="2 3" key="1">
    <citation type="journal article" date="2016" name="Nat. Commun.">
        <title>Thousands of microbial genomes shed light on interconnected biogeochemical processes in an aquifer system.</title>
        <authorList>
            <person name="Anantharaman K."/>
            <person name="Brown C.T."/>
            <person name="Hug L.A."/>
            <person name="Sharon I."/>
            <person name="Castelle C.J."/>
            <person name="Probst A.J."/>
            <person name="Thomas B.C."/>
            <person name="Singh A."/>
            <person name="Wilkins M.J."/>
            <person name="Karaoz U."/>
            <person name="Brodie E.L."/>
            <person name="Williams K.H."/>
            <person name="Hubbard S.S."/>
            <person name="Banfield J.F."/>
        </authorList>
    </citation>
    <scope>NUCLEOTIDE SEQUENCE [LARGE SCALE GENOMIC DNA]</scope>
</reference>